<organism evidence="8 9">
    <name type="scientific">Fasciola hepatica</name>
    <name type="common">Liver fluke</name>
    <dbReference type="NCBI Taxonomy" id="6192"/>
    <lineage>
        <taxon>Eukaryota</taxon>
        <taxon>Metazoa</taxon>
        <taxon>Spiralia</taxon>
        <taxon>Lophotrochozoa</taxon>
        <taxon>Platyhelminthes</taxon>
        <taxon>Trematoda</taxon>
        <taxon>Digenea</taxon>
        <taxon>Plagiorchiida</taxon>
        <taxon>Echinostomata</taxon>
        <taxon>Echinostomatoidea</taxon>
        <taxon>Fasciolidae</taxon>
        <taxon>Fasciola</taxon>
    </lineage>
</organism>
<feature type="region of interest" description="Disordered" evidence="6">
    <location>
        <begin position="357"/>
        <end position="379"/>
    </location>
</feature>
<evidence type="ECO:0000256" key="6">
    <source>
        <dbReference type="SAM" id="MobiDB-lite"/>
    </source>
</evidence>
<evidence type="ECO:0000256" key="2">
    <source>
        <dbReference type="ARBA" id="ARBA00022801"/>
    </source>
</evidence>
<feature type="binding site" evidence="5">
    <location>
        <position position="152"/>
    </location>
    <ligand>
        <name>Zn(2+)</name>
        <dbReference type="ChEBI" id="CHEBI:29105"/>
        <label>2</label>
    </ligand>
</feature>
<dbReference type="Gene3D" id="1.10.1300.10">
    <property type="entry name" value="3'5'-cyclic nucleotide phosphodiesterase, catalytic domain"/>
    <property type="match status" value="1"/>
</dbReference>
<feature type="binding site" evidence="5">
    <location>
        <position position="151"/>
    </location>
    <ligand>
        <name>Zn(2+)</name>
        <dbReference type="ChEBI" id="CHEBI:29105"/>
        <label>1</label>
    </ligand>
</feature>
<feature type="compositionally biased region" description="Basic residues" evidence="6">
    <location>
        <begin position="370"/>
        <end position="379"/>
    </location>
</feature>
<protein>
    <submittedName>
        <fullName evidence="8">High affinity cAMP-specific 3' 5'-cyclic phosphodiesterase 7A isoform X1</fullName>
    </submittedName>
</protein>
<dbReference type="SMART" id="SM00471">
    <property type="entry name" value="HDc"/>
    <property type="match status" value="1"/>
</dbReference>
<dbReference type="InterPro" id="IPR003607">
    <property type="entry name" value="HD/PDEase_dom"/>
</dbReference>
<dbReference type="InterPro" id="IPR023174">
    <property type="entry name" value="PDEase_CS"/>
</dbReference>
<dbReference type="AlphaFoldDB" id="A0A4E0RI82"/>
<feature type="binding site" evidence="5">
    <location>
        <position position="115"/>
    </location>
    <ligand>
        <name>Zn(2+)</name>
        <dbReference type="ChEBI" id="CHEBI:29105"/>
        <label>1</label>
    </ligand>
</feature>
<sequence length="379" mass="44322">MELTIADVQKKKDSNRTKISQSFSFHGSSFNRGLTDCSYTLCSINYLKACKHWNFNIFSIERLTNGHPILGLGLYIFERYKLIEKFKIDTLVLVNTFRILENSYHQDNVFHNAIHAADVVQASLCLLRDLRNRKVISNFDFACSTLAAFGHDLDHPGVNQSYLEKTDDFLAEFYQHSSVLENHHFRSTVSVLQKTKLLNSLSSEKWQEFVRRLKLLILSTDITRQQHYVEHFKTFLNTIENSGRWNDTVKQEIVLVQQMVLKCADVSNPCRNWESYVTWANLVTEEFFRQGDQEKERGLHVFPTMDRLLTTKQKIQTNFIQFIVLPLIELWDSFIQSKLSGYMVKKCYRNLHVWQSRGSSRNSTPVKKTTATRRTKLEV</sequence>
<feature type="binding site" evidence="5">
    <location>
        <position position="152"/>
    </location>
    <ligand>
        <name>Zn(2+)</name>
        <dbReference type="ChEBI" id="CHEBI:29105"/>
        <label>1</label>
    </ligand>
</feature>
<feature type="binding site" evidence="4">
    <location>
        <begin position="111"/>
        <end position="115"/>
    </location>
    <ligand>
        <name>AMP</name>
        <dbReference type="ChEBI" id="CHEBI:456215"/>
    </ligand>
</feature>
<evidence type="ECO:0000259" key="7">
    <source>
        <dbReference type="PROSITE" id="PS51845"/>
    </source>
</evidence>
<dbReference type="GO" id="GO:0004114">
    <property type="term" value="F:3',5'-cyclic-nucleotide phosphodiesterase activity"/>
    <property type="evidence" value="ECO:0007669"/>
    <property type="project" value="InterPro"/>
</dbReference>
<name>A0A4E0RI82_FASHE</name>
<dbReference type="GO" id="GO:0007165">
    <property type="term" value="P:signal transduction"/>
    <property type="evidence" value="ECO:0007669"/>
    <property type="project" value="InterPro"/>
</dbReference>
<feature type="binding site" evidence="4">
    <location>
        <position position="316"/>
    </location>
    <ligand>
        <name>AMP</name>
        <dbReference type="ChEBI" id="CHEBI:456215"/>
    </ligand>
</feature>
<dbReference type="GO" id="GO:0046872">
    <property type="term" value="F:metal ion binding"/>
    <property type="evidence" value="ECO:0007669"/>
    <property type="project" value="UniProtKB-KW"/>
</dbReference>
<accession>A0A4E0RI82</accession>
<dbReference type="InterPro" id="IPR023088">
    <property type="entry name" value="PDEase"/>
</dbReference>
<dbReference type="Proteomes" id="UP000230066">
    <property type="component" value="Unassembled WGS sequence"/>
</dbReference>
<feature type="binding site" evidence="4">
    <location>
        <position position="265"/>
    </location>
    <ligand>
        <name>AMP</name>
        <dbReference type="ChEBI" id="CHEBI:456215"/>
    </ligand>
</feature>
<reference evidence="8" key="1">
    <citation type="submission" date="2019-03" db="EMBL/GenBank/DDBJ databases">
        <title>Improved annotation for the trematode Fasciola hepatica.</title>
        <authorList>
            <person name="Choi Y.-J."/>
            <person name="Martin J."/>
            <person name="Mitreva M."/>
        </authorList>
    </citation>
    <scope>NUCLEOTIDE SEQUENCE [LARGE SCALE GENOMIC DNA]</scope>
</reference>
<dbReference type="PROSITE" id="PS51845">
    <property type="entry name" value="PDEASE_I_2"/>
    <property type="match status" value="1"/>
</dbReference>
<dbReference type="InterPro" id="IPR002073">
    <property type="entry name" value="PDEase_catalytic_dom"/>
</dbReference>
<feature type="domain" description="PDEase" evidence="7">
    <location>
        <begin position="35"/>
        <end position="361"/>
    </location>
</feature>
<dbReference type="EMBL" id="JXXN02000135">
    <property type="protein sequence ID" value="THD28499.1"/>
    <property type="molecule type" value="Genomic_DNA"/>
</dbReference>
<dbReference type="PROSITE" id="PS00126">
    <property type="entry name" value="PDEASE_I_1"/>
    <property type="match status" value="1"/>
</dbReference>
<evidence type="ECO:0000313" key="9">
    <source>
        <dbReference type="Proteomes" id="UP000230066"/>
    </source>
</evidence>
<feature type="active site" description="Proton donor" evidence="3">
    <location>
        <position position="111"/>
    </location>
</feature>
<dbReference type="PRINTS" id="PR00387">
    <property type="entry name" value="PDIESTERASE1"/>
</dbReference>
<dbReference type="CDD" id="cd00077">
    <property type="entry name" value="HDc"/>
    <property type="match status" value="1"/>
</dbReference>
<dbReference type="Pfam" id="PF00233">
    <property type="entry name" value="PDEase_I"/>
    <property type="match status" value="1"/>
</dbReference>
<proteinExistence type="predicted"/>
<keyword evidence="2" id="KW-0378">Hydrolase</keyword>
<evidence type="ECO:0000256" key="1">
    <source>
        <dbReference type="ARBA" id="ARBA00022723"/>
    </source>
</evidence>
<comment type="caution">
    <text evidence="8">The sequence shown here is derived from an EMBL/GenBank/DDBJ whole genome shotgun (WGS) entry which is preliminary data.</text>
</comment>
<evidence type="ECO:0000256" key="5">
    <source>
        <dbReference type="PIRSR" id="PIRSR623088-3"/>
    </source>
</evidence>
<keyword evidence="1 5" id="KW-0479">Metal-binding</keyword>
<gene>
    <name evidence="8" type="ORF">D915_000691</name>
</gene>
<evidence type="ECO:0000256" key="4">
    <source>
        <dbReference type="PIRSR" id="PIRSR623088-2"/>
    </source>
</evidence>
<evidence type="ECO:0000256" key="3">
    <source>
        <dbReference type="PIRSR" id="PIRSR623088-1"/>
    </source>
</evidence>
<dbReference type="InterPro" id="IPR036971">
    <property type="entry name" value="PDEase_catalytic_dom_sf"/>
</dbReference>
<evidence type="ECO:0000313" key="8">
    <source>
        <dbReference type="EMBL" id="THD28499.1"/>
    </source>
</evidence>
<feature type="compositionally biased region" description="Polar residues" evidence="6">
    <location>
        <begin position="357"/>
        <end position="369"/>
    </location>
</feature>
<feature type="binding site" evidence="4">
    <location>
        <position position="152"/>
    </location>
    <ligand>
        <name>AMP</name>
        <dbReference type="ChEBI" id="CHEBI:456215"/>
    </ligand>
</feature>
<keyword evidence="9" id="KW-1185">Reference proteome</keyword>
<dbReference type="SUPFAM" id="SSF109604">
    <property type="entry name" value="HD-domain/PDEase-like"/>
    <property type="match status" value="1"/>
</dbReference>
<dbReference type="PANTHER" id="PTHR11347">
    <property type="entry name" value="CYCLIC NUCLEOTIDE PHOSPHODIESTERASE"/>
    <property type="match status" value="1"/>
</dbReference>
<feature type="binding site" evidence="5">
    <location>
        <position position="265"/>
    </location>
    <ligand>
        <name>Zn(2+)</name>
        <dbReference type="ChEBI" id="CHEBI:29105"/>
        <label>1</label>
    </ligand>
</feature>